<feature type="transmembrane region" description="Helical" evidence="1">
    <location>
        <begin position="89"/>
        <end position="107"/>
    </location>
</feature>
<name>A0A078AHF9_STYLE</name>
<evidence type="ECO:0000313" key="2">
    <source>
        <dbReference type="EMBL" id="CDW81281.1"/>
    </source>
</evidence>
<dbReference type="EMBL" id="CCKQ01009774">
    <property type="protein sequence ID" value="CDW81281.1"/>
    <property type="molecule type" value="Genomic_DNA"/>
</dbReference>
<evidence type="ECO:0000313" key="3">
    <source>
        <dbReference type="Proteomes" id="UP000039865"/>
    </source>
</evidence>
<reference evidence="2 3" key="1">
    <citation type="submission" date="2014-06" db="EMBL/GenBank/DDBJ databases">
        <authorList>
            <person name="Swart Estienne"/>
        </authorList>
    </citation>
    <scope>NUCLEOTIDE SEQUENCE [LARGE SCALE GENOMIC DNA]</scope>
    <source>
        <strain evidence="2 3">130c</strain>
    </source>
</reference>
<evidence type="ECO:0000256" key="1">
    <source>
        <dbReference type="SAM" id="Phobius"/>
    </source>
</evidence>
<keyword evidence="3" id="KW-1185">Reference proteome</keyword>
<accession>A0A078AHF9</accession>
<keyword evidence="1" id="KW-1133">Transmembrane helix</keyword>
<gene>
    <name evidence="2" type="primary">Contig3456.g3700</name>
    <name evidence="2" type="ORF">STYLEM_10294</name>
</gene>
<organism evidence="2 3">
    <name type="scientific">Stylonychia lemnae</name>
    <name type="common">Ciliate</name>
    <dbReference type="NCBI Taxonomy" id="5949"/>
    <lineage>
        <taxon>Eukaryota</taxon>
        <taxon>Sar</taxon>
        <taxon>Alveolata</taxon>
        <taxon>Ciliophora</taxon>
        <taxon>Intramacronucleata</taxon>
        <taxon>Spirotrichea</taxon>
        <taxon>Stichotrichia</taxon>
        <taxon>Sporadotrichida</taxon>
        <taxon>Oxytrichidae</taxon>
        <taxon>Stylonychinae</taxon>
        <taxon>Stylonychia</taxon>
    </lineage>
</organism>
<dbReference type="InParanoid" id="A0A078AHF9"/>
<feature type="transmembrane region" description="Helical" evidence="1">
    <location>
        <begin position="41"/>
        <end position="62"/>
    </location>
</feature>
<sequence length="171" mass="19510">MHWYKNTPQTLNTPQNQESIKLMQQTLEVPKDTQSVLITKTFSFMAIFHMLMSLGLIFHQLLVRKLIENESDVNMSVSQYVFGIDNQQLLHLILLIPGNLMCGMYLFNVSKSYIASLSSPLDSSLIENSSKSERKSLKSAQKRAARANVFSYVQDLSEFLAQDPEIGQYQI</sequence>
<keyword evidence="1" id="KW-0472">Membrane</keyword>
<keyword evidence="1" id="KW-0812">Transmembrane</keyword>
<dbReference type="Proteomes" id="UP000039865">
    <property type="component" value="Unassembled WGS sequence"/>
</dbReference>
<proteinExistence type="predicted"/>
<protein>
    <submittedName>
        <fullName evidence="2">Uncharacterized protein</fullName>
    </submittedName>
</protein>
<dbReference type="AlphaFoldDB" id="A0A078AHF9"/>